<dbReference type="RefSeq" id="WP_380538135.1">
    <property type="nucleotide sequence ID" value="NZ_JBHFAB010000016.1"/>
</dbReference>
<evidence type="ECO:0000256" key="4">
    <source>
        <dbReference type="PROSITE-ProRule" id="PRU00335"/>
    </source>
</evidence>
<organism evidence="6 7">
    <name type="scientific">Streptacidiphilus cavernicola</name>
    <dbReference type="NCBI Taxonomy" id="3342716"/>
    <lineage>
        <taxon>Bacteria</taxon>
        <taxon>Bacillati</taxon>
        <taxon>Actinomycetota</taxon>
        <taxon>Actinomycetes</taxon>
        <taxon>Kitasatosporales</taxon>
        <taxon>Streptomycetaceae</taxon>
        <taxon>Streptacidiphilus</taxon>
    </lineage>
</organism>
<accession>A0ABV6VZJ1</accession>
<comment type="caution">
    <text evidence="6">The sequence shown here is derived from an EMBL/GenBank/DDBJ whole genome shotgun (WGS) entry which is preliminary data.</text>
</comment>
<dbReference type="Pfam" id="PF02909">
    <property type="entry name" value="TetR_C_1"/>
    <property type="match status" value="1"/>
</dbReference>
<dbReference type="EMBL" id="JBHFAB010000016">
    <property type="protein sequence ID" value="MFC1419133.1"/>
    <property type="molecule type" value="Genomic_DNA"/>
</dbReference>
<dbReference type="Pfam" id="PF00440">
    <property type="entry name" value="TetR_N"/>
    <property type="match status" value="1"/>
</dbReference>
<keyword evidence="1" id="KW-0805">Transcription regulation</keyword>
<dbReference type="Gene3D" id="1.10.357.10">
    <property type="entry name" value="Tetracycline Repressor, domain 2"/>
    <property type="match status" value="1"/>
</dbReference>
<evidence type="ECO:0000313" key="6">
    <source>
        <dbReference type="EMBL" id="MFC1419133.1"/>
    </source>
</evidence>
<name>A0ABV6VZJ1_9ACTN</name>
<dbReference type="InterPro" id="IPR001647">
    <property type="entry name" value="HTH_TetR"/>
</dbReference>
<dbReference type="SUPFAM" id="SSF48498">
    <property type="entry name" value="Tetracyclin repressor-like, C-terminal domain"/>
    <property type="match status" value="1"/>
</dbReference>
<gene>
    <name evidence="6" type="ORF">ACEZDE_21210</name>
</gene>
<keyword evidence="3" id="KW-0804">Transcription</keyword>
<feature type="DNA-binding region" description="H-T-H motif" evidence="4">
    <location>
        <begin position="45"/>
        <end position="64"/>
    </location>
</feature>
<keyword evidence="7" id="KW-1185">Reference proteome</keyword>
<reference evidence="6 7" key="1">
    <citation type="submission" date="2024-09" db="EMBL/GenBank/DDBJ databases">
        <authorList>
            <person name="Lee S.D."/>
        </authorList>
    </citation>
    <scope>NUCLEOTIDE SEQUENCE [LARGE SCALE GENOMIC DNA]</scope>
    <source>
        <strain evidence="6 7">N8-3</strain>
    </source>
</reference>
<protein>
    <submittedName>
        <fullName evidence="6">TetR/AcrR family transcriptional regulator</fullName>
    </submittedName>
</protein>
<keyword evidence="2 4" id="KW-0238">DNA-binding</keyword>
<evidence type="ECO:0000313" key="7">
    <source>
        <dbReference type="Proteomes" id="UP001592531"/>
    </source>
</evidence>
<sequence length="243" mass="26032">MAKTVVRDEQRKRRRQTKSGEVLSHGLIIETALRLLREHGAQGLSARRLGLALGADASSVYRYFSGMDDLTLALADELMGRAVAGWETVGDWQADLRDLGLRIHAAYLAHPQAAVLTASRVSGRPQEIAADEAVLGLLRGAGFADAAAVRIYHVFIDQTLAFAALDAASLALPEAARRADQEIWQATYARLPELTHPHIAATAQLLTERMNLSAYPPALDMMLASAAAELAAYRLAATAPAAG</sequence>
<evidence type="ECO:0000256" key="3">
    <source>
        <dbReference type="ARBA" id="ARBA00023163"/>
    </source>
</evidence>
<dbReference type="Gene3D" id="1.10.10.60">
    <property type="entry name" value="Homeodomain-like"/>
    <property type="match status" value="1"/>
</dbReference>
<proteinExistence type="predicted"/>
<dbReference type="PROSITE" id="PS50977">
    <property type="entry name" value="HTH_TETR_2"/>
    <property type="match status" value="1"/>
</dbReference>
<dbReference type="InterPro" id="IPR036271">
    <property type="entry name" value="Tet_transcr_reg_TetR-rel_C_sf"/>
</dbReference>
<dbReference type="InterPro" id="IPR004111">
    <property type="entry name" value="Repressor_TetR_C"/>
</dbReference>
<feature type="domain" description="HTH tetR-type" evidence="5">
    <location>
        <begin position="22"/>
        <end position="82"/>
    </location>
</feature>
<dbReference type="InterPro" id="IPR009057">
    <property type="entry name" value="Homeodomain-like_sf"/>
</dbReference>
<evidence type="ECO:0000256" key="2">
    <source>
        <dbReference type="ARBA" id="ARBA00023125"/>
    </source>
</evidence>
<evidence type="ECO:0000256" key="1">
    <source>
        <dbReference type="ARBA" id="ARBA00023015"/>
    </source>
</evidence>
<dbReference type="SUPFAM" id="SSF46689">
    <property type="entry name" value="Homeodomain-like"/>
    <property type="match status" value="1"/>
</dbReference>
<dbReference type="Proteomes" id="UP001592531">
    <property type="component" value="Unassembled WGS sequence"/>
</dbReference>
<evidence type="ECO:0000259" key="5">
    <source>
        <dbReference type="PROSITE" id="PS50977"/>
    </source>
</evidence>